<keyword evidence="8" id="KW-0028">Amino-acid biosynthesis</keyword>
<dbReference type="Gene3D" id="3.50.30.20">
    <property type="entry name" value="Carbamoyl-phosphate synthase small subunit, N-terminal domain"/>
    <property type="match status" value="1"/>
</dbReference>
<feature type="binding site" evidence="8">
    <location>
        <position position="306"/>
    </location>
    <ligand>
        <name>L-glutamine</name>
        <dbReference type="ChEBI" id="CHEBI:58359"/>
    </ligand>
</feature>
<feature type="binding site" evidence="8">
    <location>
        <position position="303"/>
    </location>
    <ligand>
        <name>L-glutamine</name>
        <dbReference type="ChEBI" id="CHEBI:58359"/>
    </ligand>
</feature>
<dbReference type="InterPro" id="IPR035686">
    <property type="entry name" value="CPSase_GATase1"/>
</dbReference>
<comment type="subunit">
    <text evidence="8">Composed of two chains; the small (or glutamine) chain promotes the hydrolysis of glutamine to ammonia, which is used by the large (or ammonia) chain to synthesize carbamoyl phosphate. Tetramer of heterodimers (alpha,beta)4.</text>
</comment>
<protein>
    <recommendedName>
        <fullName evidence="8">Carbamoyl phosphate synthase small chain</fullName>
        <ecNumber evidence="8">6.3.5.5</ecNumber>
    </recommendedName>
    <alternativeName>
        <fullName evidence="8">Carbamoyl phosphate synthetase glutamine chain</fullName>
    </alternativeName>
</protein>
<comment type="pathway">
    <text evidence="8">Pyrimidine metabolism; UMP biosynthesis via de novo pathway; (S)-dihydroorotate from bicarbonate: step 1/3.</text>
</comment>
<dbReference type="InterPro" id="IPR029062">
    <property type="entry name" value="Class_I_gatase-like"/>
</dbReference>
<feature type="active site" evidence="8">
    <location>
        <position position="357"/>
    </location>
</feature>
<dbReference type="NCBIfam" id="TIGR01368">
    <property type="entry name" value="CPSaseIIsmall"/>
    <property type="match status" value="1"/>
</dbReference>
<comment type="similarity">
    <text evidence="2 8">Belongs to the CarA family.</text>
</comment>
<evidence type="ECO:0000256" key="3">
    <source>
        <dbReference type="ARBA" id="ARBA00022598"/>
    </source>
</evidence>
<feature type="region of interest" description="CPSase" evidence="8">
    <location>
        <begin position="1"/>
        <end position="183"/>
    </location>
</feature>
<dbReference type="PROSITE" id="PS51273">
    <property type="entry name" value="GATASE_TYPE_1"/>
    <property type="match status" value="1"/>
</dbReference>
<feature type="active site" evidence="8">
    <location>
        <position position="355"/>
    </location>
</feature>
<evidence type="ECO:0000256" key="8">
    <source>
        <dbReference type="HAMAP-Rule" id="MF_01209"/>
    </source>
</evidence>
<dbReference type="Pfam" id="PF00117">
    <property type="entry name" value="GATase"/>
    <property type="match status" value="1"/>
</dbReference>
<dbReference type="RefSeq" id="WP_376840624.1">
    <property type="nucleotide sequence ID" value="NZ_JBHMAU010000066.1"/>
</dbReference>
<dbReference type="CDD" id="cd01744">
    <property type="entry name" value="GATase1_CPSase"/>
    <property type="match status" value="1"/>
</dbReference>
<comment type="caution">
    <text evidence="10">The sequence shown here is derived from an EMBL/GenBank/DDBJ whole genome shotgun (WGS) entry which is preliminary data.</text>
</comment>
<dbReference type="Pfam" id="PF00988">
    <property type="entry name" value="CPSase_sm_chain"/>
    <property type="match status" value="1"/>
</dbReference>
<dbReference type="NCBIfam" id="NF009475">
    <property type="entry name" value="PRK12838.1"/>
    <property type="match status" value="1"/>
</dbReference>
<feature type="binding site" evidence="8">
    <location>
        <position position="233"/>
    </location>
    <ligand>
        <name>L-glutamine</name>
        <dbReference type="ChEBI" id="CHEBI:58359"/>
    </ligand>
</feature>
<dbReference type="PANTHER" id="PTHR43418">
    <property type="entry name" value="MULTIFUNCTIONAL TRYPTOPHAN BIOSYNTHESIS PROTEIN-RELATED"/>
    <property type="match status" value="1"/>
</dbReference>
<feature type="domain" description="Carbamoyl-phosphate synthase small subunit N-terminal" evidence="9">
    <location>
        <begin position="7"/>
        <end position="137"/>
    </location>
</feature>
<feature type="binding site" evidence="8">
    <location>
        <position position="235"/>
    </location>
    <ligand>
        <name>L-glutamine</name>
        <dbReference type="ChEBI" id="CHEBI:58359"/>
    </ligand>
</feature>
<keyword evidence="11" id="KW-1185">Reference proteome</keyword>
<keyword evidence="6 8" id="KW-0315">Glutamine amidotransferase</keyword>
<dbReference type="Gene3D" id="3.40.50.880">
    <property type="match status" value="1"/>
</dbReference>
<evidence type="ECO:0000256" key="6">
    <source>
        <dbReference type="ARBA" id="ARBA00022962"/>
    </source>
</evidence>
<comment type="pathway">
    <text evidence="1 8">Amino-acid biosynthesis; L-arginine biosynthesis; carbamoyl phosphate from bicarbonate: step 1/1.</text>
</comment>
<feature type="active site" description="Nucleophile" evidence="8">
    <location>
        <position position="261"/>
    </location>
</feature>
<dbReference type="SUPFAM" id="SSF52021">
    <property type="entry name" value="Carbamoyl phosphate synthetase, small subunit N-terminal domain"/>
    <property type="match status" value="1"/>
</dbReference>
<reference evidence="10 11" key="1">
    <citation type="submission" date="2024-09" db="EMBL/GenBank/DDBJ databases">
        <authorList>
            <person name="Sun Q."/>
            <person name="Mori K."/>
        </authorList>
    </citation>
    <scope>NUCLEOTIDE SEQUENCE [LARGE SCALE GENOMIC DNA]</scope>
    <source>
        <strain evidence="10 11">JCM 11683</strain>
    </source>
</reference>
<organism evidence="10 11">
    <name type="scientific">Brevibacterium otitidis</name>
    <dbReference type="NCBI Taxonomy" id="53364"/>
    <lineage>
        <taxon>Bacteria</taxon>
        <taxon>Bacillati</taxon>
        <taxon>Actinomycetota</taxon>
        <taxon>Actinomycetes</taxon>
        <taxon>Micrococcales</taxon>
        <taxon>Brevibacteriaceae</taxon>
        <taxon>Brevibacterium</taxon>
    </lineage>
</organism>
<evidence type="ECO:0000256" key="7">
    <source>
        <dbReference type="ARBA" id="ARBA00048816"/>
    </source>
</evidence>
<dbReference type="PRINTS" id="PR00099">
    <property type="entry name" value="CPSGATASE"/>
</dbReference>
<dbReference type="InterPro" id="IPR006274">
    <property type="entry name" value="CarbamoylP_synth_ssu"/>
</dbReference>
<feature type="binding site" evidence="8">
    <location>
        <position position="265"/>
    </location>
    <ligand>
        <name>L-glutamine</name>
        <dbReference type="ChEBI" id="CHEBI:58359"/>
    </ligand>
</feature>
<evidence type="ECO:0000313" key="10">
    <source>
        <dbReference type="EMBL" id="MFB9776766.1"/>
    </source>
</evidence>
<evidence type="ECO:0000256" key="4">
    <source>
        <dbReference type="ARBA" id="ARBA00022741"/>
    </source>
</evidence>
<comment type="catalytic activity">
    <reaction evidence="7 8">
        <text>hydrogencarbonate + L-glutamine + 2 ATP + H2O = carbamoyl phosphate + L-glutamate + 2 ADP + phosphate + 2 H(+)</text>
        <dbReference type="Rhea" id="RHEA:18633"/>
        <dbReference type="ChEBI" id="CHEBI:15377"/>
        <dbReference type="ChEBI" id="CHEBI:15378"/>
        <dbReference type="ChEBI" id="CHEBI:17544"/>
        <dbReference type="ChEBI" id="CHEBI:29985"/>
        <dbReference type="ChEBI" id="CHEBI:30616"/>
        <dbReference type="ChEBI" id="CHEBI:43474"/>
        <dbReference type="ChEBI" id="CHEBI:58228"/>
        <dbReference type="ChEBI" id="CHEBI:58359"/>
        <dbReference type="ChEBI" id="CHEBI:456216"/>
        <dbReference type="EC" id="6.3.5.5"/>
    </reaction>
</comment>
<proteinExistence type="inferred from homology"/>
<dbReference type="EMBL" id="JBHMAU010000066">
    <property type="protein sequence ID" value="MFB9776766.1"/>
    <property type="molecule type" value="Genomic_DNA"/>
</dbReference>
<keyword evidence="8" id="KW-0665">Pyrimidine biosynthesis</keyword>
<evidence type="ECO:0000259" key="9">
    <source>
        <dbReference type="SMART" id="SM01097"/>
    </source>
</evidence>
<keyword evidence="3 8" id="KW-0436">Ligase</keyword>
<keyword evidence="8" id="KW-0055">Arginine biosynthesis</keyword>
<dbReference type="SMART" id="SM01097">
    <property type="entry name" value="CPSase_sm_chain"/>
    <property type="match status" value="1"/>
</dbReference>
<evidence type="ECO:0000256" key="1">
    <source>
        <dbReference type="ARBA" id="ARBA00005077"/>
    </source>
</evidence>
<dbReference type="HAMAP" id="MF_01209">
    <property type="entry name" value="CPSase_S_chain"/>
    <property type="match status" value="1"/>
</dbReference>
<feature type="binding site" evidence="8">
    <location>
        <position position="262"/>
    </location>
    <ligand>
        <name>L-glutamine</name>
        <dbReference type="ChEBI" id="CHEBI:58359"/>
    </ligand>
</feature>
<dbReference type="SUPFAM" id="SSF52317">
    <property type="entry name" value="Class I glutamine amidotransferase-like"/>
    <property type="match status" value="1"/>
</dbReference>
<evidence type="ECO:0000313" key="11">
    <source>
        <dbReference type="Proteomes" id="UP001589707"/>
    </source>
</evidence>
<keyword evidence="4 8" id="KW-0547">Nucleotide-binding</keyword>
<dbReference type="InterPro" id="IPR036480">
    <property type="entry name" value="CarbP_synth_ssu_N_sf"/>
</dbReference>
<dbReference type="PRINTS" id="PR00097">
    <property type="entry name" value="ANTSNTHASEII"/>
</dbReference>
<dbReference type="InterPro" id="IPR002474">
    <property type="entry name" value="CarbamoylP_synth_ssu_N"/>
</dbReference>
<dbReference type="InterPro" id="IPR050472">
    <property type="entry name" value="Anth_synth/Amidotransfase"/>
</dbReference>
<name>A0ABV5X2W9_9MICO</name>
<dbReference type="PANTHER" id="PTHR43418:SF7">
    <property type="entry name" value="CARBAMOYL-PHOSPHATE SYNTHASE SMALL CHAIN"/>
    <property type="match status" value="1"/>
</dbReference>
<feature type="binding site" evidence="8">
    <location>
        <position position="305"/>
    </location>
    <ligand>
        <name>L-glutamine</name>
        <dbReference type="ChEBI" id="CHEBI:58359"/>
    </ligand>
</feature>
<evidence type="ECO:0000256" key="2">
    <source>
        <dbReference type="ARBA" id="ARBA00007800"/>
    </source>
</evidence>
<gene>
    <name evidence="8 10" type="primary">carA</name>
    <name evidence="10" type="ORF">ACFFN1_10200</name>
</gene>
<dbReference type="EC" id="6.3.5.5" evidence="8"/>
<dbReference type="InterPro" id="IPR017926">
    <property type="entry name" value="GATASE"/>
</dbReference>
<comment type="catalytic activity">
    <reaction evidence="8">
        <text>L-glutamine + H2O = L-glutamate + NH4(+)</text>
        <dbReference type="Rhea" id="RHEA:15889"/>
        <dbReference type="ChEBI" id="CHEBI:15377"/>
        <dbReference type="ChEBI" id="CHEBI:28938"/>
        <dbReference type="ChEBI" id="CHEBI:29985"/>
        <dbReference type="ChEBI" id="CHEBI:58359"/>
    </reaction>
</comment>
<dbReference type="GO" id="GO:0004088">
    <property type="term" value="F:carbamoyl-phosphate synthase (glutamine-hydrolyzing) activity"/>
    <property type="evidence" value="ECO:0007669"/>
    <property type="project" value="UniProtKB-EC"/>
</dbReference>
<keyword evidence="5 8" id="KW-0067">ATP-binding</keyword>
<dbReference type="Proteomes" id="UP001589707">
    <property type="component" value="Unassembled WGS sequence"/>
</dbReference>
<evidence type="ECO:0000256" key="5">
    <source>
        <dbReference type="ARBA" id="ARBA00022840"/>
    </source>
</evidence>
<feature type="binding site" evidence="8">
    <location>
        <position position="51"/>
    </location>
    <ligand>
        <name>L-glutamine</name>
        <dbReference type="ChEBI" id="CHEBI:58359"/>
    </ligand>
</feature>
<accession>A0ABV5X2W9</accession>
<comment type="function">
    <text evidence="8">Small subunit of the glutamine-dependent carbamoyl phosphate synthetase (CPSase). CPSase catalyzes the formation of carbamoyl phosphate from the ammonia moiety of glutamine, carbonate, and phosphate donated by ATP, constituting the first step of 2 biosynthetic pathways, one leading to arginine and/or urea and the other to pyrimidine nucleotides. The small subunit (glutamine amidotransferase) binds and cleaves glutamine to supply the large subunit with the substrate ammonia.</text>
</comment>
<sequence>MTLHQRPPAVLVLDDGRTLTGRAYGAEGSTTGEAVFVTSMTGYQEILTDPSFRRQIVIQTMPHIGNTGVNDADDESRDIWAAGYVVRDAARRRSNWRATGDLEARLAERGIVGITDIDTRALTRHLRDKGAMRAGIFSGPAAERPAAELLAEVQATAPMAGSHLSAEVTVAEPYTIPAVGEKKHSIVAYDLGIKTTTLDQFAARGIETTVVPEDFTFEQLSELRPDGVFFSNGPGDPATAANAIAVLRQVLEAKIPFFGICLGNQLLGRALGFETYKLPFGHRGSNQPVLDTANGRVHITTQNHGFAVDAPLREVVTAPAGEHLGRVAVSYIGLNDQVVEGLRCLDIPAFSVQFHPESAAGPHDARDLFDRFIELLDGAAGVTPSIETTTAQTEGDTANA</sequence>
<dbReference type="PRINTS" id="PR00096">
    <property type="entry name" value="GATASE"/>
</dbReference>